<keyword evidence="9" id="KW-1185">Reference proteome</keyword>
<evidence type="ECO:0000256" key="4">
    <source>
        <dbReference type="ARBA" id="ARBA00023136"/>
    </source>
</evidence>
<feature type="transmembrane region" description="Helical" evidence="6">
    <location>
        <begin position="461"/>
        <end position="480"/>
    </location>
</feature>
<dbReference type="InterPro" id="IPR036259">
    <property type="entry name" value="MFS_trans_sf"/>
</dbReference>
<feature type="compositionally biased region" description="Polar residues" evidence="5">
    <location>
        <begin position="28"/>
        <end position="62"/>
    </location>
</feature>
<dbReference type="OrthoDB" id="5376138at2759"/>
<feature type="transmembrane region" description="Helical" evidence="6">
    <location>
        <begin position="555"/>
        <end position="576"/>
    </location>
</feature>
<evidence type="ECO:0000313" key="8">
    <source>
        <dbReference type="EMBL" id="CEH13182.1"/>
    </source>
</evidence>
<dbReference type="PROSITE" id="PS50850">
    <property type="entry name" value="MFS"/>
    <property type="match status" value="1"/>
</dbReference>
<dbReference type="FunFam" id="1.20.1250.20:FF:000082">
    <property type="entry name" value="MFS multidrug transporter, putative"/>
    <property type="match status" value="1"/>
</dbReference>
<feature type="region of interest" description="Disordered" evidence="5">
    <location>
        <begin position="1"/>
        <end position="122"/>
    </location>
</feature>
<dbReference type="GO" id="GO:0005886">
    <property type="term" value="C:plasma membrane"/>
    <property type="evidence" value="ECO:0007669"/>
    <property type="project" value="TreeGrafter"/>
</dbReference>
<dbReference type="Gene3D" id="1.20.1250.20">
    <property type="entry name" value="MFS general substrate transporter like domains"/>
    <property type="match status" value="1"/>
</dbReference>
<feature type="domain" description="Major facilitator superfamily (MFS) profile" evidence="7">
    <location>
        <begin position="152"/>
        <end position="582"/>
    </location>
</feature>
<dbReference type="GO" id="GO:0022857">
    <property type="term" value="F:transmembrane transporter activity"/>
    <property type="evidence" value="ECO:0007669"/>
    <property type="project" value="InterPro"/>
</dbReference>
<feature type="transmembrane region" description="Helical" evidence="6">
    <location>
        <begin position="486"/>
        <end position="509"/>
    </location>
</feature>
<sequence length="618" mass="67188">MSLSRSSSSSSRRGRQGAVSISRHVPDSSVSPTRTAASPSRDASPNGGSTTVNSLYHLQSSNMKKEQLDQSHDDAPPGVTFADGNDGTIRRSPDAVEDAVGSQLEDGANDVKTESSDVGLPARKKRNPHLVSFEYLDKEDPRNLGIWRKWSILGIAFALETWANVASSMVAPGIEGMAGDLNVSVTKARVTQAVFLYGFAVGAVVTTPVSEDYGRRPTVFGFSLLLAIFQIPCALAPNFATVVAFRLLSGFVASVAFTSVGVINDLFEADNQGWAVNTFAISAEAGAVIGPVIGGYLFEAAGWRWIFGLLGLVQALLIVLYFFGVPETRAGIILAKRAKRKRSETGDDRWFAKHEEDRKAHTAAVLIRETVTRPLFMLFTEPIVFWFALFDGFNYAIVYLFLEAFALIYGQYNFSIGAQGLPFLGVLIGFLIAYFGYPTQMAYERRSRSRNNGVLLPEARLAWSLPGGVLFAGSLFWFAWTSIPSIHWIVPTLAAGLFGVSSHIIFIAVSDYTIDAYGPFAASAVGAQSLLREILSGSVTLVAEPMYHNLGYQWASSLLGFIAVLLAFVPPILFWFGSNIRKRSSFAQEIAAAEEHAKREAHIAKMVYTRSLSIAPQA</sequence>
<feature type="transmembrane region" description="Helical" evidence="6">
    <location>
        <begin position="190"/>
        <end position="207"/>
    </location>
</feature>
<evidence type="ECO:0000256" key="5">
    <source>
        <dbReference type="SAM" id="MobiDB-lite"/>
    </source>
</evidence>
<accession>A0A0P1BB44</accession>
<feature type="transmembrane region" description="Helical" evidence="6">
    <location>
        <begin position="243"/>
        <end position="263"/>
    </location>
</feature>
<keyword evidence="4 6" id="KW-0472">Membrane</keyword>
<dbReference type="STRING" id="401625.A0A0P1BB44"/>
<feature type="transmembrane region" description="Helical" evidence="6">
    <location>
        <begin position="383"/>
        <end position="409"/>
    </location>
</feature>
<reference evidence="8 9" key="1">
    <citation type="submission" date="2014-09" db="EMBL/GenBank/DDBJ databases">
        <authorList>
            <person name="Magalhaes I.L.F."/>
            <person name="Oliveira U."/>
            <person name="Santos F.R."/>
            <person name="Vidigal T.H.D.A."/>
            <person name="Brescovit A.D."/>
            <person name="Santos A.J."/>
        </authorList>
    </citation>
    <scope>NUCLEOTIDE SEQUENCE [LARGE SCALE GENOMIC DNA]</scope>
</reference>
<keyword evidence="3 6" id="KW-1133">Transmembrane helix</keyword>
<comment type="subcellular location">
    <subcellularLocation>
        <location evidence="1">Membrane</location>
        <topology evidence="1">Multi-pass membrane protein</topology>
    </subcellularLocation>
</comment>
<evidence type="ECO:0000256" key="3">
    <source>
        <dbReference type="ARBA" id="ARBA00022989"/>
    </source>
</evidence>
<evidence type="ECO:0000256" key="6">
    <source>
        <dbReference type="SAM" id="Phobius"/>
    </source>
</evidence>
<feature type="transmembrane region" description="Helical" evidence="6">
    <location>
        <begin position="421"/>
        <end position="440"/>
    </location>
</feature>
<evidence type="ECO:0000256" key="1">
    <source>
        <dbReference type="ARBA" id="ARBA00004141"/>
    </source>
</evidence>
<evidence type="ECO:0000313" key="9">
    <source>
        <dbReference type="Proteomes" id="UP000054845"/>
    </source>
</evidence>
<dbReference type="CDD" id="cd17323">
    <property type="entry name" value="MFS_Tpo1_MDR_like"/>
    <property type="match status" value="1"/>
</dbReference>
<evidence type="ECO:0000259" key="7">
    <source>
        <dbReference type="PROSITE" id="PS50850"/>
    </source>
</evidence>
<feature type="compositionally biased region" description="Low complexity" evidence="5">
    <location>
        <begin position="1"/>
        <end position="11"/>
    </location>
</feature>
<dbReference type="InterPro" id="IPR011701">
    <property type="entry name" value="MFS"/>
</dbReference>
<dbReference type="EMBL" id="CCYA01000206">
    <property type="protein sequence ID" value="CEH13182.1"/>
    <property type="molecule type" value="Genomic_DNA"/>
</dbReference>
<feature type="compositionally biased region" description="Basic and acidic residues" evidence="5">
    <location>
        <begin position="63"/>
        <end position="75"/>
    </location>
</feature>
<dbReference type="Pfam" id="PF07690">
    <property type="entry name" value="MFS_1"/>
    <property type="match status" value="1"/>
</dbReference>
<feature type="transmembrane region" description="Helical" evidence="6">
    <location>
        <begin position="150"/>
        <end position="170"/>
    </location>
</feature>
<name>A0A0P1BB44_9BASI</name>
<feature type="transmembrane region" description="Helical" evidence="6">
    <location>
        <begin position="275"/>
        <end position="297"/>
    </location>
</feature>
<keyword evidence="2 6" id="KW-0812">Transmembrane</keyword>
<dbReference type="Proteomes" id="UP000054845">
    <property type="component" value="Unassembled WGS sequence"/>
</dbReference>
<dbReference type="PANTHER" id="PTHR23502:SF36">
    <property type="entry name" value="MEMBRANE TRANSPORTER"/>
    <property type="match status" value="1"/>
</dbReference>
<feature type="transmembrane region" description="Helical" evidence="6">
    <location>
        <begin position="303"/>
        <end position="323"/>
    </location>
</feature>
<evidence type="ECO:0000256" key="2">
    <source>
        <dbReference type="ARBA" id="ARBA00022692"/>
    </source>
</evidence>
<dbReference type="InterPro" id="IPR020846">
    <property type="entry name" value="MFS_dom"/>
</dbReference>
<protein>
    <submittedName>
        <fullName evidence="8">Synaptic vesicle transporter SVOP and related transporters (Major facilitator superfamily)</fullName>
    </submittedName>
</protein>
<feature type="transmembrane region" description="Helical" evidence="6">
    <location>
        <begin position="219"/>
        <end position="237"/>
    </location>
</feature>
<dbReference type="AlphaFoldDB" id="A0A0P1BB44"/>
<organism evidence="8 9">
    <name type="scientific">Ceraceosorus bombacis</name>
    <dbReference type="NCBI Taxonomy" id="401625"/>
    <lineage>
        <taxon>Eukaryota</taxon>
        <taxon>Fungi</taxon>
        <taxon>Dikarya</taxon>
        <taxon>Basidiomycota</taxon>
        <taxon>Ustilaginomycotina</taxon>
        <taxon>Exobasidiomycetes</taxon>
        <taxon>Ceraceosorales</taxon>
        <taxon>Ceraceosoraceae</taxon>
        <taxon>Ceraceosorus</taxon>
    </lineage>
</organism>
<proteinExistence type="predicted"/>
<dbReference type="PANTHER" id="PTHR23502">
    <property type="entry name" value="MAJOR FACILITATOR SUPERFAMILY"/>
    <property type="match status" value="1"/>
</dbReference>
<dbReference type="SUPFAM" id="SSF103473">
    <property type="entry name" value="MFS general substrate transporter"/>
    <property type="match status" value="1"/>
</dbReference>